<dbReference type="AlphaFoldDB" id="A0A9P0H8U4"/>
<feature type="coiled-coil region" evidence="1">
    <location>
        <begin position="351"/>
        <end position="378"/>
    </location>
</feature>
<evidence type="ECO:0000313" key="2">
    <source>
        <dbReference type="EMBL" id="CAH1397535.1"/>
    </source>
</evidence>
<dbReference type="EMBL" id="OV725079">
    <property type="protein sequence ID" value="CAH1397535.1"/>
    <property type="molecule type" value="Genomic_DNA"/>
</dbReference>
<keyword evidence="3" id="KW-1185">Reference proteome</keyword>
<organism evidence="2 3">
    <name type="scientific">Nezara viridula</name>
    <name type="common">Southern green stink bug</name>
    <name type="synonym">Cimex viridulus</name>
    <dbReference type="NCBI Taxonomy" id="85310"/>
    <lineage>
        <taxon>Eukaryota</taxon>
        <taxon>Metazoa</taxon>
        <taxon>Ecdysozoa</taxon>
        <taxon>Arthropoda</taxon>
        <taxon>Hexapoda</taxon>
        <taxon>Insecta</taxon>
        <taxon>Pterygota</taxon>
        <taxon>Neoptera</taxon>
        <taxon>Paraneoptera</taxon>
        <taxon>Hemiptera</taxon>
        <taxon>Heteroptera</taxon>
        <taxon>Panheteroptera</taxon>
        <taxon>Pentatomomorpha</taxon>
        <taxon>Pentatomoidea</taxon>
        <taxon>Pentatomidae</taxon>
        <taxon>Pentatominae</taxon>
        <taxon>Nezara</taxon>
    </lineage>
</organism>
<accession>A0A9P0H8U4</accession>
<feature type="coiled-coil region" evidence="1">
    <location>
        <begin position="263"/>
        <end position="325"/>
    </location>
</feature>
<name>A0A9P0H8U4_NEZVI</name>
<sequence length="379" mass="45440">MPQEDPLHPSEKLLEFYKDRLRECRSHIIDLRKDVAACQGLAEQSATKEEETVRILADTSALQENLSELQSCLYKEREHSLSLKREIEKLELEKFVDKRKIAYLLQVAGMKESEIDLEDRARTILGKSPRKRVRFREVKNFNKNIQDFKEETLTDVLKLKVDALENELKAQTSVLKEELISQSNDFDLRKKEWEAQKKIYTQQIACLNSRLRNAQQFKFSEMDSYLEELDRVRQRDLKLIEDNDKLKRSLAICKELLGDDYPNERAKKAESSLKRLREQLDQRDKLVKEYEDQKAELLEQMRLLKRELENEKELRQKDKERLVKREEYYKGKMEEEKKRRLLETEGFTADVKLLRSRLQSVERQIRQDRLRNRHHKEES</sequence>
<dbReference type="Proteomes" id="UP001152798">
    <property type="component" value="Chromosome 3"/>
</dbReference>
<reference evidence="2" key="1">
    <citation type="submission" date="2022-01" db="EMBL/GenBank/DDBJ databases">
        <authorList>
            <person name="King R."/>
        </authorList>
    </citation>
    <scope>NUCLEOTIDE SEQUENCE</scope>
</reference>
<dbReference type="InterPro" id="IPR037696">
    <property type="entry name" value="CCDC77"/>
</dbReference>
<keyword evidence="1" id="KW-0175">Coiled coil</keyword>
<protein>
    <submittedName>
        <fullName evidence="2">Uncharacterized protein</fullName>
    </submittedName>
</protein>
<dbReference type="PANTHER" id="PTHR22091:SF1">
    <property type="entry name" value="COILED-COIL DOMAIN-CONTAINING PROTEIN 77"/>
    <property type="match status" value="1"/>
</dbReference>
<gene>
    <name evidence="2" type="ORF">NEZAVI_LOCUS7340</name>
</gene>
<evidence type="ECO:0000256" key="1">
    <source>
        <dbReference type="SAM" id="Coils"/>
    </source>
</evidence>
<dbReference type="GO" id="GO:0005813">
    <property type="term" value="C:centrosome"/>
    <property type="evidence" value="ECO:0007669"/>
    <property type="project" value="TreeGrafter"/>
</dbReference>
<evidence type="ECO:0000313" key="3">
    <source>
        <dbReference type="Proteomes" id="UP001152798"/>
    </source>
</evidence>
<dbReference type="PANTHER" id="PTHR22091">
    <property type="entry name" value="COILED-COIL DOMAIN-CONTAINING PROTEIN 77"/>
    <property type="match status" value="1"/>
</dbReference>
<dbReference type="OrthoDB" id="191169at2759"/>
<proteinExistence type="predicted"/>